<reference evidence="1 2" key="1">
    <citation type="journal article" date="2021" name="Elife">
        <title>Chloroplast acquisition without the gene transfer in kleptoplastic sea slugs, Plakobranchus ocellatus.</title>
        <authorList>
            <person name="Maeda T."/>
            <person name="Takahashi S."/>
            <person name="Yoshida T."/>
            <person name="Shimamura S."/>
            <person name="Takaki Y."/>
            <person name="Nagai Y."/>
            <person name="Toyoda A."/>
            <person name="Suzuki Y."/>
            <person name="Arimoto A."/>
            <person name="Ishii H."/>
            <person name="Satoh N."/>
            <person name="Nishiyama T."/>
            <person name="Hasebe M."/>
            <person name="Maruyama T."/>
            <person name="Minagawa J."/>
            <person name="Obokata J."/>
            <person name="Shigenobu S."/>
        </authorList>
    </citation>
    <scope>NUCLEOTIDE SEQUENCE [LARGE SCALE GENOMIC DNA]</scope>
</reference>
<evidence type="ECO:0000313" key="2">
    <source>
        <dbReference type="Proteomes" id="UP000762676"/>
    </source>
</evidence>
<dbReference type="Proteomes" id="UP000762676">
    <property type="component" value="Unassembled WGS sequence"/>
</dbReference>
<keyword evidence="2" id="KW-1185">Reference proteome</keyword>
<name>A0AAV4HVZ7_9GAST</name>
<comment type="caution">
    <text evidence="1">The sequence shown here is derived from an EMBL/GenBank/DDBJ whole genome shotgun (WGS) entry which is preliminary data.</text>
</comment>
<dbReference type="EMBL" id="BMAT01009191">
    <property type="protein sequence ID" value="GFS00927.1"/>
    <property type="molecule type" value="Genomic_DNA"/>
</dbReference>
<evidence type="ECO:0000313" key="1">
    <source>
        <dbReference type="EMBL" id="GFS00927.1"/>
    </source>
</evidence>
<protein>
    <submittedName>
        <fullName evidence="1">Uncharacterized protein</fullName>
    </submittedName>
</protein>
<organism evidence="1 2">
    <name type="scientific">Elysia marginata</name>
    <dbReference type="NCBI Taxonomy" id="1093978"/>
    <lineage>
        <taxon>Eukaryota</taxon>
        <taxon>Metazoa</taxon>
        <taxon>Spiralia</taxon>
        <taxon>Lophotrochozoa</taxon>
        <taxon>Mollusca</taxon>
        <taxon>Gastropoda</taxon>
        <taxon>Heterobranchia</taxon>
        <taxon>Euthyneura</taxon>
        <taxon>Panpulmonata</taxon>
        <taxon>Sacoglossa</taxon>
        <taxon>Placobranchoidea</taxon>
        <taxon>Plakobranchidae</taxon>
        <taxon>Elysia</taxon>
    </lineage>
</organism>
<proteinExistence type="predicted"/>
<dbReference type="AlphaFoldDB" id="A0AAV4HVZ7"/>
<gene>
    <name evidence="1" type="ORF">ElyMa_004568400</name>
</gene>
<sequence length="109" mass="11870">MSKCTCQTVLKNRRGAGNLSFNKKPSHDLYYYLGIPSCTVVCLERTCEGADYVTSAQCPGGRAGAGFAAIVSIIEREDLSVSPGISLFAHQRNSVERRGRECLPLDDLK</sequence>
<accession>A0AAV4HVZ7</accession>